<reference evidence="1 2" key="1">
    <citation type="submission" date="2023-10" db="EMBL/GenBank/DDBJ databases">
        <authorList>
            <person name="Wang X.X."/>
        </authorList>
    </citation>
    <scope>NUCLEOTIDE SEQUENCE [LARGE SCALE GENOMIC DNA]</scope>
    <source>
        <strain evidence="1 2">NBRC 12816</strain>
    </source>
</reference>
<proteinExistence type="predicted"/>
<gene>
    <name evidence="1" type="ORF">R2363_34900</name>
</gene>
<sequence>MGSVVTVHRPSPTGGRRVTLRGMILGLAYDDWDLVELLRGAGIEDPEGLVAADSHLIEWRGGHPHQYVAA</sequence>
<evidence type="ECO:0000313" key="1">
    <source>
        <dbReference type="EMBL" id="MDX2297356.1"/>
    </source>
</evidence>
<comment type="caution">
    <text evidence="1">The sequence shown here is derived from an EMBL/GenBank/DDBJ whole genome shotgun (WGS) entry which is preliminary data.</text>
</comment>
<keyword evidence="2" id="KW-1185">Reference proteome</keyword>
<dbReference type="RefSeq" id="WP_319013483.1">
    <property type="nucleotide sequence ID" value="NZ_JAWJZF010000517.1"/>
</dbReference>
<dbReference type="EMBL" id="JAWJZF010000517">
    <property type="protein sequence ID" value="MDX2297356.1"/>
    <property type="molecule type" value="Genomic_DNA"/>
</dbReference>
<evidence type="ECO:0000313" key="2">
    <source>
        <dbReference type="Proteomes" id="UP001278571"/>
    </source>
</evidence>
<name>A0ABU4KHX3_9ACTN</name>
<protein>
    <submittedName>
        <fullName evidence="1">Uncharacterized protein</fullName>
    </submittedName>
</protein>
<dbReference type="Proteomes" id="UP001278571">
    <property type="component" value="Unassembled WGS sequence"/>
</dbReference>
<accession>A0ABU4KHX3</accession>
<organism evidence="1 2">
    <name type="scientific">Streptomyces roseolus</name>
    <dbReference type="NCBI Taxonomy" id="67358"/>
    <lineage>
        <taxon>Bacteria</taxon>
        <taxon>Bacillati</taxon>
        <taxon>Actinomycetota</taxon>
        <taxon>Actinomycetes</taxon>
        <taxon>Kitasatosporales</taxon>
        <taxon>Streptomycetaceae</taxon>
        <taxon>Streptomyces</taxon>
    </lineage>
</organism>